<dbReference type="PANTHER" id="PTHR48081:SF8">
    <property type="entry name" value="ALPHA_BETA HYDROLASE FOLD-3 DOMAIN-CONTAINING PROTEIN-RELATED"/>
    <property type="match status" value="1"/>
</dbReference>
<accession>A0A6C0LRF3</accession>
<proteinExistence type="predicted"/>
<evidence type="ECO:0000259" key="2">
    <source>
        <dbReference type="Pfam" id="PF07859"/>
    </source>
</evidence>
<dbReference type="Pfam" id="PF07859">
    <property type="entry name" value="Abhydrolase_3"/>
    <property type="match status" value="1"/>
</dbReference>
<reference evidence="3" key="1">
    <citation type="journal article" date="2020" name="Nature">
        <title>Giant virus diversity and host interactions through global metagenomics.</title>
        <authorList>
            <person name="Schulz F."/>
            <person name="Roux S."/>
            <person name="Paez-Espino D."/>
            <person name="Jungbluth S."/>
            <person name="Walsh D.A."/>
            <person name="Denef V.J."/>
            <person name="McMahon K.D."/>
            <person name="Konstantinidis K.T."/>
            <person name="Eloe-Fadrosh E.A."/>
            <person name="Kyrpides N.C."/>
            <person name="Woyke T."/>
        </authorList>
    </citation>
    <scope>NUCLEOTIDE SEQUENCE</scope>
    <source>
        <strain evidence="3">GVMAG-S-1014582-52</strain>
    </source>
</reference>
<dbReference type="EMBL" id="MN740556">
    <property type="protein sequence ID" value="QHU32950.1"/>
    <property type="molecule type" value="Genomic_DNA"/>
</dbReference>
<evidence type="ECO:0000313" key="3">
    <source>
        <dbReference type="EMBL" id="QHU32950.1"/>
    </source>
</evidence>
<evidence type="ECO:0000256" key="1">
    <source>
        <dbReference type="ARBA" id="ARBA00022801"/>
    </source>
</evidence>
<name>A0A6C0LRF3_9ZZZZ</name>
<organism evidence="3">
    <name type="scientific">viral metagenome</name>
    <dbReference type="NCBI Taxonomy" id="1070528"/>
    <lineage>
        <taxon>unclassified sequences</taxon>
        <taxon>metagenomes</taxon>
        <taxon>organismal metagenomes</taxon>
    </lineage>
</organism>
<feature type="domain" description="Alpha/beta hydrolase fold-3" evidence="2">
    <location>
        <begin position="76"/>
        <end position="284"/>
    </location>
</feature>
<protein>
    <recommendedName>
        <fullName evidence="2">Alpha/beta hydrolase fold-3 domain-containing protein</fullName>
    </recommendedName>
</protein>
<dbReference type="InterPro" id="IPR050300">
    <property type="entry name" value="GDXG_lipolytic_enzyme"/>
</dbReference>
<sequence length="314" mass="36044">MNQLELSVRQFVESLNLKKPLSELPIKDARNFLELIQSTSIKKKEVEIKDFIIEDGKIKIRLIRPISCDQEILPMIVYAHGGGWILGSKNTHDRLIREIVSGTKSALIFVDYDRSPEETYPTAIIQTYVAMKYFVDQAFNYKLDTNRLVIMGDSVGGNIATVVTMLANQFGYPKIHYQALFYPVTDSEMDTNSYYKFKDGPWLTKESMEWFWNAYAPDKSIRQNFTLSPLRAPKNILAKLPPTLIITDENDVLRDEGELYAHRLMEAGVDVFAIRIVGTMHDFLMINEISNSLPTKEAMNIIIDTLNKVFWSID</sequence>
<dbReference type="AlphaFoldDB" id="A0A6C0LRF3"/>
<dbReference type="Gene3D" id="3.40.50.1820">
    <property type="entry name" value="alpha/beta hydrolase"/>
    <property type="match status" value="1"/>
</dbReference>
<keyword evidence="1" id="KW-0378">Hydrolase</keyword>
<dbReference type="SUPFAM" id="SSF53474">
    <property type="entry name" value="alpha/beta-Hydrolases"/>
    <property type="match status" value="1"/>
</dbReference>
<dbReference type="InterPro" id="IPR013094">
    <property type="entry name" value="AB_hydrolase_3"/>
</dbReference>
<dbReference type="PANTHER" id="PTHR48081">
    <property type="entry name" value="AB HYDROLASE SUPERFAMILY PROTEIN C4A8.06C"/>
    <property type="match status" value="1"/>
</dbReference>
<dbReference type="GO" id="GO:0016787">
    <property type="term" value="F:hydrolase activity"/>
    <property type="evidence" value="ECO:0007669"/>
    <property type="project" value="UniProtKB-KW"/>
</dbReference>
<dbReference type="InterPro" id="IPR029058">
    <property type="entry name" value="AB_hydrolase_fold"/>
</dbReference>